<dbReference type="RefSeq" id="WP_022465474.1">
    <property type="nucleotide sequence ID" value="NZ_JACRSX010000008.1"/>
</dbReference>
<dbReference type="Pfam" id="PF14196">
    <property type="entry name" value="ATC_hydrolase"/>
    <property type="match status" value="1"/>
</dbReference>
<accession>A0ABR7N1T1</accession>
<sequence length="119" mass="14023">MRLCGMRGHSITRLESRFVWNDYKMYVAPYEKGKPIYYEFTECSVAEFARKYDLLEVMPALCNPDYTAMELLHAKLIRTTTCANGCKCDYMICGDEDEYCCKHPEYKDEQGCRRNLRGR</sequence>
<dbReference type="Proteomes" id="UP000606193">
    <property type="component" value="Unassembled WGS sequence"/>
</dbReference>
<evidence type="ECO:0000313" key="2">
    <source>
        <dbReference type="Proteomes" id="UP000606193"/>
    </source>
</evidence>
<dbReference type="InterPro" id="IPR026002">
    <property type="entry name" value="ATC_hydrolase-like"/>
</dbReference>
<comment type="caution">
    <text evidence="1">The sequence shown here is derived from an EMBL/GenBank/DDBJ whole genome shotgun (WGS) entry which is preliminary data.</text>
</comment>
<dbReference type="GO" id="GO:0016787">
    <property type="term" value="F:hydrolase activity"/>
    <property type="evidence" value="ECO:0007669"/>
    <property type="project" value="UniProtKB-KW"/>
</dbReference>
<evidence type="ECO:0000313" key="1">
    <source>
        <dbReference type="EMBL" id="MBC8562585.1"/>
    </source>
</evidence>
<proteinExistence type="predicted"/>
<reference evidence="1 2" key="1">
    <citation type="submission" date="2020-08" db="EMBL/GenBank/DDBJ databases">
        <title>Genome public.</title>
        <authorList>
            <person name="Liu C."/>
            <person name="Sun Q."/>
        </authorList>
    </citation>
    <scope>NUCLEOTIDE SEQUENCE [LARGE SCALE GENOMIC DNA]</scope>
    <source>
        <strain evidence="1 2">NSJ-37</strain>
    </source>
</reference>
<organism evidence="1 2">
    <name type="scientific">Jutongia huaianensis</name>
    <dbReference type="NCBI Taxonomy" id="2763668"/>
    <lineage>
        <taxon>Bacteria</taxon>
        <taxon>Bacillati</taxon>
        <taxon>Bacillota</taxon>
        <taxon>Clostridia</taxon>
        <taxon>Lachnospirales</taxon>
        <taxon>Lachnospiraceae</taxon>
        <taxon>Jutongia</taxon>
    </lineage>
</organism>
<protein>
    <submittedName>
        <fullName evidence="1">L-2-amino-thiazoline-4-carboxylic acid hydrolase</fullName>
    </submittedName>
</protein>
<gene>
    <name evidence="1" type="ORF">H8704_08075</name>
</gene>
<keyword evidence="1" id="KW-0378">Hydrolase</keyword>
<keyword evidence="2" id="KW-1185">Reference proteome</keyword>
<dbReference type="EMBL" id="JACRSX010000008">
    <property type="protein sequence ID" value="MBC8562585.1"/>
    <property type="molecule type" value="Genomic_DNA"/>
</dbReference>
<name>A0ABR7N1T1_9FIRM</name>